<feature type="transmembrane region" description="Helical" evidence="2">
    <location>
        <begin position="308"/>
        <end position="327"/>
    </location>
</feature>
<keyword evidence="2" id="KW-0472">Membrane</keyword>
<dbReference type="OrthoDB" id="660047at2"/>
<keyword evidence="2" id="KW-0812">Transmembrane</keyword>
<evidence type="ECO:0000313" key="4">
    <source>
        <dbReference type="Proteomes" id="UP000186720"/>
    </source>
</evidence>
<feature type="transmembrane region" description="Helical" evidence="2">
    <location>
        <begin position="82"/>
        <end position="100"/>
    </location>
</feature>
<dbReference type="STRING" id="1302689.RG47T_4732"/>
<feature type="compositionally biased region" description="Gly residues" evidence="1">
    <location>
        <begin position="374"/>
        <end position="389"/>
    </location>
</feature>
<name>A0A1Q6A5G5_9SPHI</name>
<feature type="transmembrane region" description="Helical" evidence="2">
    <location>
        <begin position="254"/>
        <end position="272"/>
    </location>
</feature>
<proteinExistence type="predicted"/>
<feature type="transmembrane region" description="Helical" evidence="2">
    <location>
        <begin position="112"/>
        <end position="130"/>
    </location>
</feature>
<protein>
    <recommendedName>
        <fullName evidence="5">DUF2157 domain-containing protein</fullName>
    </recommendedName>
</protein>
<feature type="transmembrane region" description="Helical" evidence="2">
    <location>
        <begin position="159"/>
        <end position="177"/>
    </location>
</feature>
<sequence length="389" mass="42854">MIIYDKFWLDNLLIHQQTDNLHTGCITPEEKKAIKNQYPVGFNMHSLLARAGFGILTFIIVIFSTGLTSLVLADIFKNEALFLLPIFLGIGCYAMLETMVKQKNYFHSGVDEVLLWMSAAYVIGGFVWAVNDYQHQHYTLCSLFVFALSLYLSIRFADVLMSAVTCASLLSFIFFAWRGLGSFGMLTLPFALLIASVAVYIIALQLSRKLIAKYYTKCLITAQLVGLVIAYASVNYYVVQKLGSELNHLPDTAPIPFGFIFWIFTILLPFAYIGRGLVKKDTILLRLGLLLVAAAVFTFRYYHHILSAEAALTIGGSVILALTYGIIKYLKTPKHGITYAESNTAHVLDKLNVEGLIVAQTITTPVAPPDTGSRFGGGSFGGGGSSSNF</sequence>
<feature type="transmembrane region" description="Helical" evidence="2">
    <location>
        <begin position="183"/>
        <end position="202"/>
    </location>
</feature>
<dbReference type="Proteomes" id="UP000186720">
    <property type="component" value="Unassembled WGS sequence"/>
</dbReference>
<reference evidence="3 4" key="1">
    <citation type="submission" date="2016-11" db="EMBL/GenBank/DDBJ databases">
        <title>Whole Genome Sequencing of Mucilaginibacter polytrichastri RG4-7(T) isolated from the moss sample.</title>
        <authorList>
            <person name="Li Y."/>
        </authorList>
    </citation>
    <scope>NUCLEOTIDE SEQUENCE [LARGE SCALE GENOMIC DNA]</scope>
    <source>
        <strain evidence="3 4">RG4-7</strain>
    </source>
</reference>
<dbReference type="AlphaFoldDB" id="A0A1Q6A5G5"/>
<feature type="transmembrane region" description="Helical" evidence="2">
    <location>
        <begin position="214"/>
        <end position="234"/>
    </location>
</feature>
<comment type="caution">
    <text evidence="3">The sequence shown here is derived from an EMBL/GenBank/DDBJ whole genome shotgun (WGS) entry which is preliminary data.</text>
</comment>
<evidence type="ECO:0000256" key="2">
    <source>
        <dbReference type="SAM" id="Phobius"/>
    </source>
</evidence>
<evidence type="ECO:0008006" key="5">
    <source>
        <dbReference type="Google" id="ProtNLM"/>
    </source>
</evidence>
<feature type="region of interest" description="Disordered" evidence="1">
    <location>
        <begin position="368"/>
        <end position="389"/>
    </location>
</feature>
<feature type="transmembrane region" description="Helical" evidence="2">
    <location>
        <begin position="284"/>
        <end position="302"/>
    </location>
</feature>
<dbReference type="RefSeq" id="WP_074492123.1">
    <property type="nucleotide sequence ID" value="NZ_FPAM01000003.1"/>
</dbReference>
<gene>
    <name evidence="3" type="ORF">RG47T_4732</name>
</gene>
<evidence type="ECO:0000256" key="1">
    <source>
        <dbReference type="SAM" id="MobiDB-lite"/>
    </source>
</evidence>
<feature type="transmembrane region" description="Helical" evidence="2">
    <location>
        <begin position="53"/>
        <end position="76"/>
    </location>
</feature>
<organism evidence="3 4">
    <name type="scientific">Mucilaginibacter polytrichastri</name>
    <dbReference type="NCBI Taxonomy" id="1302689"/>
    <lineage>
        <taxon>Bacteria</taxon>
        <taxon>Pseudomonadati</taxon>
        <taxon>Bacteroidota</taxon>
        <taxon>Sphingobacteriia</taxon>
        <taxon>Sphingobacteriales</taxon>
        <taxon>Sphingobacteriaceae</taxon>
        <taxon>Mucilaginibacter</taxon>
    </lineage>
</organism>
<evidence type="ECO:0000313" key="3">
    <source>
        <dbReference type="EMBL" id="OKS89248.1"/>
    </source>
</evidence>
<dbReference type="EMBL" id="MPPL01000001">
    <property type="protein sequence ID" value="OKS89248.1"/>
    <property type="molecule type" value="Genomic_DNA"/>
</dbReference>
<accession>A0A1Q6A5G5</accession>
<keyword evidence="2" id="KW-1133">Transmembrane helix</keyword>
<keyword evidence="4" id="KW-1185">Reference proteome</keyword>